<dbReference type="Gene3D" id="1.25.40.10">
    <property type="entry name" value="Tetratricopeptide repeat domain"/>
    <property type="match status" value="1"/>
</dbReference>
<name>A0ABU6RJD0_9FABA</name>
<evidence type="ECO:0000256" key="1">
    <source>
        <dbReference type="ARBA" id="ARBA00022737"/>
    </source>
</evidence>
<gene>
    <name evidence="3" type="ORF">PIB30_056168</name>
</gene>
<evidence type="ECO:0000256" key="2">
    <source>
        <dbReference type="PROSITE-ProRule" id="PRU00708"/>
    </source>
</evidence>
<organism evidence="3 4">
    <name type="scientific">Stylosanthes scabra</name>
    <dbReference type="NCBI Taxonomy" id="79078"/>
    <lineage>
        <taxon>Eukaryota</taxon>
        <taxon>Viridiplantae</taxon>
        <taxon>Streptophyta</taxon>
        <taxon>Embryophyta</taxon>
        <taxon>Tracheophyta</taxon>
        <taxon>Spermatophyta</taxon>
        <taxon>Magnoliopsida</taxon>
        <taxon>eudicotyledons</taxon>
        <taxon>Gunneridae</taxon>
        <taxon>Pentapetalae</taxon>
        <taxon>rosids</taxon>
        <taxon>fabids</taxon>
        <taxon>Fabales</taxon>
        <taxon>Fabaceae</taxon>
        <taxon>Papilionoideae</taxon>
        <taxon>50 kb inversion clade</taxon>
        <taxon>dalbergioids sensu lato</taxon>
        <taxon>Dalbergieae</taxon>
        <taxon>Pterocarpus clade</taxon>
        <taxon>Stylosanthes</taxon>
    </lineage>
</organism>
<evidence type="ECO:0000313" key="3">
    <source>
        <dbReference type="EMBL" id="MED6124127.1"/>
    </source>
</evidence>
<sequence>MIGGLSKESLIEEAMDLFSKMKGNSCLPDVVTYETIVPVLLARDENDQAVKLLKDSKFMTPCEVGSILGWESHSSNQKTSVK</sequence>
<keyword evidence="1" id="KW-0677">Repeat</keyword>
<dbReference type="Pfam" id="PF13041">
    <property type="entry name" value="PPR_2"/>
    <property type="match status" value="1"/>
</dbReference>
<dbReference type="InterPro" id="IPR011990">
    <property type="entry name" value="TPR-like_helical_dom_sf"/>
</dbReference>
<proteinExistence type="predicted"/>
<evidence type="ECO:0008006" key="5">
    <source>
        <dbReference type="Google" id="ProtNLM"/>
    </source>
</evidence>
<dbReference type="Proteomes" id="UP001341840">
    <property type="component" value="Unassembled WGS sequence"/>
</dbReference>
<comment type="caution">
    <text evidence="3">The sequence shown here is derived from an EMBL/GenBank/DDBJ whole genome shotgun (WGS) entry which is preliminary data.</text>
</comment>
<dbReference type="InterPro" id="IPR002885">
    <property type="entry name" value="PPR_rpt"/>
</dbReference>
<reference evidence="3 4" key="1">
    <citation type="journal article" date="2023" name="Plants (Basel)">
        <title>Bridging the Gap: Combining Genomics and Transcriptomics Approaches to Understand Stylosanthes scabra, an Orphan Legume from the Brazilian Caatinga.</title>
        <authorList>
            <person name="Ferreira-Neto J.R.C."/>
            <person name="da Silva M.D."/>
            <person name="Binneck E."/>
            <person name="de Melo N.F."/>
            <person name="da Silva R.H."/>
            <person name="de Melo A.L.T.M."/>
            <person name="Pandolfi V."/>
            <person name="Bustamante F.O."/>
            <person name="Brasileiro-Vidal A.C."/>
            <person name="Benko-Iseppon A.M."/>
        </authorList>
    </citation>
    <scope>NUCLEOTIDE SEQUENCE [LARGE SCALE GENOMIC DNA]</scope>
    <source>
        <tissue evidence="3">Leaves</tissue>
    </source>
</reference>
<evidence type="ECO:0000313" key="4">
    <source>
        <dbReference type="Proteomes" id="UP001341840"/>
    </source>
</evidence>
<accession>A0ABU6RJD0</accession>
<dbReference type="PROSITE" id="PS51375">
    <property type="entry name" value="PPR"/>
    <property type="match status" value="1"/>
</dbReference>
<keyword evidence="4" id="KW-1185">Reference proteome</keyword>
<feature type="repeat" description="PPR" evidence="2">
    <location>
        <begin position="1"/>
        <end position="28"/>
    </location>
</feature>
<dbReference type="NCBIfam" id="TIGR00756">
    <property type="entry name" value="PPR"/>
    <property type="match status" value="1"/>
</dbReference>
<dbReference type="EMBL" id="JASCZI010030654">
    <property type="protein sequence ID" value="MED6124127.1"/>
    <property type="molecule type" value="Genomic_DNA"/>
</dbReference>
<protein>
    <recommendedName>
        <fullName evidence="5">Pentatricopeptide repeat-containing protein</fullName>
    </recommendedName>
</protein>